<feature type="transmembrane region" description="Helical" evidence="7">
    <location>
        <begin position="971"/>
        <end position="990"/>
    </location>
</feature>
<dbReference type="InterPro" id="IPR002110">
    <property type="entry name" value="Ankyrin_rpt"/>
</dbReference>
<dbReference type="PROSITE" id="PS50297">
    <property type="entry name" value="ANK_REP_REGION"/>
    <property type="match status" value="2"/>
</dbReference>
<feature type="transmembrane region" description="Helical" evidence="7">
    <location>
        <begin position="1839"/>
        <end position="1863"/>
    </location>
</feature>
<feature type="region of interest" description="Disordered" evidence="6">
    <location>
        <begin position="2066"/>
        <end position="2098"/>
    </location>
</feature>
<feature type="region of interest" description="Disordered" evidence="6">
    <location>
        <begin position="1873"/>
        <end position="1899"/>
    </location>
</feature>
<comment type="caution">
    <text evidence="9">The sequence shown here is derived from an EMBL/GenBank/DDBJ whole genome shotgun (WGS) entry which is preliminary data.</text>
</comment>
<evidence type="ECO:0000259" key="8">
    <source>
        <dbReference type="Pfam" id="PF04547"/>
    </source>
</evidence>
<dbReference type="Pfam" id="PF12796">
    <property type="entry name" value="Ank_2"/>
    <property type="match status" value="1"/>
</dbReference>
<feature type="repeat" description="ANK" evidence="5">
    <location>
        <begin position="73"/>
        <end position="105"/>
    </location>
</feature>
<feature type="compositionally biased region" description="Gly residues" evidence="6">
    <location>
        <begin position="1442"/>
        <end position="1452"/>
    </location>
</feature>
<feature type="compositionally biased region" description="Basic and acidic residues" evidence="6">
    <location>
        <begin position="497"/>
        <end position="513"/>
    </location>
</feature>
<feature type="region of interest" description="Disordered" evidence="6">
    <location>
        <begin position="167"/>
        <end position="186"/>
    </location>
</feature>
<feature type="region of interest" description="Disordered" evidence="6">
    <location>
        <begin position="690"/>
        <end position="726"/>
    </location>
</feature>
<feature type="transmembrane region" description="Helical" evidence="7">
    <location>
        <begin position="1780"/>
        <end position="1798"/>
    </location>
</feature>
<feature type="compositionally biased region" description="Basic and acidic residues" evidence="6">
    <location>
        <begin position="1474"/>
        <end position="1483"/>
    </location>
</feature>
<feature type="compositionally biased region" description="Polar residues" evidence="6">
    <location>
        <begin position="2415"/>
        <end position="2426"/>
    </location>
</feature>
<dbReference type="Proteomes" id="UP000751190">
    <property type="component" value="Unassembled WGS sequence"/>
</dbReference>
<dbReference type="SMART" id="SM00248">
    <property type="entry name" value="ANK"/>
    <property type="match status" value="3"/>
</dbReference>
<dbReference type="PANTHER" id="PTHR12308">
    <property type="entry name" value="ANOCTAMIN"/>
    <property type="match status" value="1"/>
</dbReference>
<feature type="transmembrane region" description="Helical" evidence="7">
    <location>
        <begin position="1141"/>
        <end position="1162"/>
    </location>
</feature>
<feature type="region of interest" description="Disordered" evidence="6">
    <location>
        <begin position="2338"/>
        <end position="2358"/>
    </location>
</feature>
<feature type="compositionally biased region" description="Basic and acidic residues" evidence="6">
    <location>
        <begin position="524"/>
        <end position="539"/>
    </location>
</feature>
<dbReference type="PROSITE" id="PS50088">
    <property type="entry name" value="ANK_REPEAT"/>
    <property type="match status" value="2"/>
</dbReference>
<evidence type="ECO:0000256" key="1">
    <source>
        <dbReference type="ARBA" id="ARBA00004141"/>
    </source>
</evidence>
<dbReference type="GO" id="GO:0005254">
    <property type="term" value="F:chloride channel activity"/>
    <property type="evidence" value="ECO:0007669"/>
    <property type="project" value="TreeGrafter"/>
</dbReference>
<evidence type="ECO:0000256" key="7">
    <source>
        <dbReference type="SAM" id="Phobius"/>
    </source>
</evidence>
<keyword evidence="5" id="KW-0040">ANK repeat</keyword>
<accession>A0A8J6C6Q7</accession>
<feature type="region of interest" description="Disordered" evidence="6">
    <location>
        <begin position="2149"/>
        <end position="2178"/>
    </location>
</feature>
<evidence type="ECO:0000256" key="3">
    <source>
        <dbReference type="ARBA" id="ARBA00022989"/>
    </source>
</evidence>
<feature type="compositionally biased region" description="Acidic residues" evidence="6">
    <location>
        <begin position="1456"/>
        <end position="1473"/>
    </location>
</feature>
<comment type="subcellular location">
    <subcellularLocation>
        <location evidence="1">Membrane</location>
        <topology evidence="1">Multi-pass membrane protein</topology>
    </subcellularLocation>
</comment>
<dbReference type="GO" id="GO:0016020">
    <property type="term" value="C:membrane"/>
    <property type="evidence" value="ECO:0007669"/>
    <property type="project" value="UniProtKB-SubCell"/>
</dbReference>
<feature type="domain" description="Anoctamin transmembrane" evidence="8">
    <location>
        <begin position="926"/>
        <end position="1381"/>
    </location>
</feature>
<proteinExistence type="predicted"/>
<feature type="compositionally biased region" description="Basic and acidic residues" evidence="6">
    <location>
        <begin position="2386"/>
        <end position="2398"/>
    </location>
</feature>
<dbReference type="Gene3D" id="1.25.40.20">
    <property type="entry name" value="Ankyrin repeat-containing domain"/>
    <property type="match status" value="1"/>
</dbReference>
<dbReference type="InterPro" id="IPR007632">
    <property type="entry name" value="Anoctamin"/>
</dbReference>
<feature type="transmembrane region" description="Helical" evidence="7">
    <location>
        <begin position="1563"/>
        <end position="1583"/>
    </location>
</feature>
<evidence type="ECO:0000256" key="6">
    <source>
        <dbReference type="SAM" id="MobiDB-lite"/>
    </source>
</evidence>
<feature type="region of interest" description="Disordered" evidence="6">
    <location>
        <begin position="624"/>
        <end position="668"/>
    </location>
</feature>
<dbReference type="SUPFAM" id="SSF48403">
    <property type="entry name" value="Ankyrin repeat"/>
    <property type="match status" value="1"/>
</dbReference>
<keyword evidence="2 7" id="KW-0812">Transmembrane</keyword>
<reference evidence="9" key="1">
    <citation type="submission" date="2021-05" db="EMBL/GenBank/DDBJ databases">
        <title>The genome of the haptophyte Pavlova lutheri (Diacronema luteri, Pavlovales) - a model for lipid biosynthesis in eukaryotic algae.</title>
        <authorList>
            <person name="Hulatt C.J."/>
            <person name="Posewitz M.C."/>
        </authorList>
    </citation>
    <scope>NUCLEOTIDE SEQUENCE</scope>
    <source>
        <strain evidence="9">NIVA-4/92</strain>
    </source>
</reference>
<feature type="transmembrane region" description="Helical" evidence="7">
    <location>
        <begin position="1921"/>
        <end position="1948"/>
    </location>
</feature>
<feature type="region of interest" description="Disordered" evidence="6">
    <location>
        <begin position="393"/>
        <end position="546"/>
    </location>
</feature>
<dbReference type="InterPro" id="IPR036770">
    <property type="entry name" value="Ankyrin_rpt-contain_sf"/>
</dbReference>
<keyword evidence="10" id="KW-1185">Reference proteome</keyword>
<feature type="compositionally biased region" description="Low complexity" evidence="6">
    <location>
        <begin position="2088"/>
        <end position="2097"/>
    </location>
</feature>
<feature type="region of interest" description="Disordered" evidence="6">
    <location>
        <begin position="2380"/>
        <end position="2426"/>
    </location>
</feature>
<evidence type="ECO:0000256" key="5">
    <source>
        <dbReference type="PROSITE-ProRule" id="PRU00023"/>
    </source>
</evidence>
<feature type="transmembrane region" description="Helical" evidence="7">
    <location>
        <begin position="1265"/>
        <end position="1284"/>
    </location>
</feature>
<feature type="transmembrane region" description="Helical" evidence="7">
    <location>
        <begin position="1804"/>
        <end position="1827"/>
    </location>
</feature>
<feature type="compositionally biased region" description="Acidic residues" evidence="6">
    <location>
        <begin position="2399"/>
        <end position="2410"/>
    </location>
</feature>
<dbReference type="OrthoDB" id="296386at2759"/>
<dbReference type="Pfam" id="PF04547">
    <property type="entry name" value="Anoctamin"/>
    <property type="match status" value="1"/>
</dbReference>
<evidence type="ECO:0000313" key="10">
    <source>
        <dbReference type="Proteomes" id="UP000751190"/>
    </source>
</evidence>
<dbReference type="EMBL" id="JAGTXO010000043">
    <property type="protein sequence ID" value="KAG8459200.1"/>
    <property type="molecule type" value="Genomic_DNA"/>
</dbReference>
<evidence type="ECO:0000256" key="4">
    <source>
        <dbReference type="ARBA" id="ARBA00023136"/>
    </source>
</evidence>
<keyword evidence="3 7" id="KW-1133">Transmembrane helix</keyword>
<dbReference type="PANTHER" id="PTHR12308:SF73">
    <property type="entry name" value="ANOCTAMIN"/>
    <property type="match status" value="1"/>
</dbReference>
<keyword evidence="4 7" id="KW-0472">Membrane</keyword>
<organism evidence="9 10">
    <name type="scientific">Diacronema lutheri</name>
    <name type="common">Unicellular marine alga</name>
    <name type="synonym">Monochrysis lutheri</name>
    <dbReference type="NCBI Taxonomy" id="2081491"/>
    <lineage>
        <taxon>Eukaryota</taxon>
        <taxon>Haptista</taxon>
        <taxon>Haptophyta</taxon>
        <taxon>Pavlovophyceae</taxon>
        <taxon>Pavlovales</taxon>
        <taxon>Pavlovaceae</taxon>
        <taxon>Diacronema</taxon>
    </lineage>
</organism>
<feature type="compositionally biased region" description="Low complexity" evidence="6">
    <location>
        <begin position="1878"/>
        <end position="1892"/>
    </location>
</feature>
<name>A0A8J6C6Q7_DIALT</name>
<feature type="compositionally biased region" description="Low complexity" evidence="6">
    <location>
        <begin position="404"/>
        <end position="413"/>
    </location>
</feature>
<feature type="compositionally biased region" description="Low complexity" evidence="6">
    <location>
        <begin position="2349"/>
        <end position="2358"/>
    </location>
</feature>
<feature type="transmembrane region" description="Helical" evidence="7">
    <location>
        <begin position="1321"/>
        <end position="1341"/>
    </location>
</feature>
<evidence type="ECO:0000313" key="9">
    <source>
        <dbReference type="EMBL" id="KAG8459200.1"/>
    </source>
</evidence>
<feature type="transmembrane region" description="Helical" evidence="7">
    <location>
        <begin position="1067"/>
        <end position="1087"/>
    </location>
</feature>
<protein>
    <recommendedName>
        <fullName evidence="8">Anoctamin transmembrane domain-containing protein</fullName>
    </recommendedName>
</protein>
<dbReference type="InterPro" id="IPR049452">
    <property type="entry name" value="Anoctamin_TM"/>
</dbReference>
<feature type="transmembrane region" description="Helical" evidence="7">
    <location>
        <begin position="1099"/>
        <end position="1121"/>
    </location>
</feature>
<feature type="transmembrane region" description="Helical" evidence="7">
    <location>
        <begin position="1969"/>
        <end position="1991"/>
    </location>
</feature>
<feature type="transmembrane region" description="Helical" evidence="7">
    <location>
        <begin position="1353"/>
        <end position="1374"/>
    </location>
</feature>
<feature type="region of interest" description="Disordered" evidence="6">
    <location>
        <begin position="1434"/>
        <end position="1486"/>
    </location>
</feature>
<evidence type="ECO:0000256" key="2">
    <source>
        <dbReference type="ARBA" id="ARBA00022692"/>
    </source>
</evidence>
<feature type="repeat" description="ANK" evidence="5">
    <location>
        <begin position="40"/>
        <end position="72"/>
    </location>
</feature>
<sequence length="2426" mass="248899">MRATPPGSALVAAAARGDLRTVEYLLAAGANPNAAAGSDGFRTALHAASASGHAAIALRLLDEGADVHVLDGSGRTAIHIALEALHVDVIDALVARGADVRRGRARAPAVADERAARAGAPPALPLRRQCGGAGYVAAPHDTRARRAIPDGVAARCADGEGSGVRPRLEGLIGSAPTSASTPPRGARDFGLRELEVAAMCLRSTLLSAGAEALAREAGDARAERAPPSVRCVSCALAADEARIEAHAPCCARTYGVVDGRRLAYEQRDACFAQQLDMADQPAQAAARARAPAALPHPALLAAGRPHARAEPERWAPRGAQWTEPRGCAPAYAHRAAPAVGDSEGLSRTAQAEAAAGASGAQPWWQAHRALDCAAVDAALRDGETCVCAAQQRTPQPLLPPPSRAAPTPATRAPLPLPRRLPDELRARAQPSDRVGDARATCDGDDGDGNGNDGSSRTREPVNVQLPSALAQRATRPRDGRAASCGSHTQPRAHRRREGTDGRAEDERSAERRRPAAQSSAPEKAAPEDADALRPKRGAEEAAAVPGARAKAAAAAGAEGRAKGAAALGEGVDVTDAAAAAATGAARGDGAAANGDGGAAGAEAGSPGTGAKFALVLVYAAQTRAAESDGDENDAPGTPGGGADARAAASGDDGDERAPRGRAHAAAGGARAARLAAARRLPILRTPPLVLAPSPHAAARPPSADEGAAAGAAVGREASSASPPSFGPGSHFAAAAAAQAAAAAADGVQPRAPDRAALVRRLRAIGLRVGKVDATDSAGERVVLIVVGATRERLMAAAERLGVRLRLRRAFGGGWARFRAAQASRFESRAADVGAAGVADEGDGSGGGARAFDFSSAERALLLERLLAAPFALGGAGIDVGECCKRAGLEAVFALHDRAERADLEARLQSGSSHLGLEPMPLRQLEGYLGSEHAFYFAFVHTLSRALWPVAALGGVLFALERGLALSQRPPFAWFTVAYSLVLVVWATAFIEAWKRRQAELSAEWDVAHRLRAEGVRAEFSGQMSHGLHARSGDFVPVPSDMLPDDAEAPLIEMVPPHVPRRRMACSALLISCLLGVTVIGSLALLVLRVAARALAGTGGTFAAAAANAAFAEAMGFAYKRAARSLTAWENHRTHEAHRSSLIVKLGVFSFTNRFFASLYIAFAKGRRARLFGLDFTEQCRGWDGLPSATCMDELRAQVIVLVLLNATLSQLSNSLLPHWQAARARTLEARARAAGEPRPPRAAAELLLAPAAELFAEYNELMLDFAAATLFASAFPLTPLFVIANNLVDLRADGVKTLFLRQRPFARAAAGVGVWVHAFDVVGYMAIFTNLGIMIFTADALGSLVQLGDADKLLLLVALEHAAVCAKFLLAAAVPDVPARALNAAALRDFLARAWVDGERASAKGGDEPWARAERTSAARAAARRFGFRLRYAPGAREGDGEGGGDGRGACGQGDKDDDDDDDDDDADDDGDEPKEPHARAPHAEAAAAAVVAEEVRLLLAHGPFSAARDSVISARASLPPAVARRFAAASGVPWSPALELAARAARASSTARRRACTDAPCVLLLVALLALLTLCTTAAAALGRPTRLVSGVDYGLDVCGADNGGRRLDGALIAGASRSAAAAAAAARGPRGADRRGMPLVFFAIPQHGLGICVRTCPNPATAADGFAGRALLCTDECARSDDDERAALLGRCCFPAYPTVPDGRGYCAPAGHADETAAALAGAYRAMLRGAARDEPAPSWLPTEAGLDELRAALAPSAHGVVRAAFGRLLLNRVSSTVIGSSVGGAMLLGAALALAFARAPGAALCGAMLCALCACACTAAALLLRAAALGERPGAAALRAAAWVTVAAGGALALGGAAAATRMARGGGAPPAITPQPSARHAARAPSPRAARRPRAQLSERARLAALELARALGESPALLLLPCASALCACALCAWWLYVAALLASAGVVELSLRGYPMLARRASVAHGLLCAHGILGAVLLGALSAATQMAAASATMLRFFHAGPGGVVALRAAAAARAAERAAERAHTADGMRPAVAERLPRPFDVEPLAAPTWDEVRAAAYSPSDSDDGHAHSPDVARTPRKAALAAALRETAAHSRSPPSALACLALALRYHAGSLLFAALLRAPLWPARAVLALRAAARPRRQAASDATPRDGSPRKGRPRGPRCAPPGHLPALGAPALAHVLALGLDLAPAARRAWAEQCSLGMALRADVSLAHRPRLGLASCWRVVLAAQAGLTFTTLSAAMLSGGATALALSLLPPSEADLTAPAETLCVPLAWAFCLSYVLASHVARTFQAILTGLAAAFCMDVLHNPPHLRHASASLAHALADAPTRMRSAPPRTVAVGSVPSRGSASAPAAPLCAARPEANGSALVASPARARLDVGSAERREGEDEEESECEEQGEGSRAVSSGGTSRSAA</sequence>
<gene>
    <name evidence="9" type="ORF">KFE25_005711</name>
</gene>